<proteinExistence type="predicted"/>
<gene>
    <name evidence="1" type="ORF">MACJ_000424</name>
</gene>
<dbReference type="Proteomes" id="UP000244803">
    <property type="component" value="Chromosome 1"/>
</dbReference>
<dbReference type="AlphaFoldDB" id="A0A976M403"/>
<reference evidence="1" key="1">
    <citation type="submission" date="2022-07" db="EMBL/GenBank/DDBJ databases">
        <title>Evaluation of T. orientalis genome assembly methods using nanopore sequencing and analysis of variation between genomes.</title>
        <authorList>
            <person name="Yam J."/>
            <person name="Micallef M.L."/>
            <person name="Liu M."/>
            <person name="Djordjevic S.P."/>
            <person name="Bogema D.R."/>
            <person name="Jenkins C."/>
        </authorList>
    </citation>
    <scope>NUCLEOTIDE SEQUENCE</scope>
    <source>
        <strain evidence="1">Fish Creek</strain>
    </source>
</reference>
<dbReference type="OrthoDB" id="10448555at2759"/>
<sequence length="485" mass="57685">MSKSEVKLFLQIEKQGYRYDVSATYKKEKCSKPQKFERTLYLDMLGSSDNLKVKEYRCYGHTLNSYFQNNIKSINEGNFQDRSDPGINFRSDVDDLKDVDVKLKVSICKVKINIYDKNDTILSNLTYTSEEYLQNRNLYVYFYNPNDRETDTLPLLFQYKDAFYAPESRENYFKKWKEVTELNKIVNKQVNVYLTNESQESIREKELKAERIRNKLDKIFKMLNEVNLLKRSDYGIPYCSKEFLNTKYFNTKRFEVKVSKNNTYQKVTHTSVNKYLIGSIKGVENCNFDDHVDKMIKKDVVNEVVAYFHGNEKRPELILLNEKVGYGWSKFTGGSQFYDEESPVIDILKKMKNENMIDDHPQRQIDTYTEECQNEYEEDVEDGQCPTPKQMIINMLIKVQRIMGLYSDKIKGETGYRPRYYIHKQNIVHLMVKKRFLLGQIFRVGIKIVYGIMMKDQDKKVKLRKRLFLYRKFLALGKERKQLTT</sequence>
<accession>A0A976M403</accession>
<evidence type="ECO:0000313" key="2">
    <source>
        <dbReference type="Proteomes" id="UP000244803"/>
    </source>
</evidence>
<dbReference type="EMBL" id="CP056065">
    <property type="protein sequence ID" value="UKJ87982.2"/>
    <property type="molecule type" value="Genomic_DNA"/>
</dbReference>
<protein>
    <submittedName>
        <fullName evidence="1">Uncharacterized protein</fullName>
    </submittedName>
</protein>
<name>A0A976M403_THEOR</name>
<evidence type="ECO:0000313" key="1">
    <source>
        <dbReference type="EMBL" id="UKJ87982.2"/>
    </source>
</evidence>
<organism evidence="1 2">
    <name type="scientific">Theileria orientalis</name>
    <dbReference type="NCBI Taxonomy" id="68886"/>
    <lineage>
        <taxon>Eukaryota</taxon>
        <taxon>Sar</taxon>
        <taxon>Alveolata</taxon>
        <taxon>Apicomplexa</taxon>
        <taxon>Aconoidasida</taxon>
        <taxon>Piroplasmida</taxon>
        <taxon>Theileriidae</taxon>
        <taxon>Theileria</taxon>
    </lineage>
</organism>